<accession>A0A9Q1ECU7</accession>
<dbReference type="EMBL" id="JAINUF010000019">
    <property type="protein sequence ID" value="KAJ8336468.1"/>
    <property type="molecule type" value="Genomic_DNA"/>
</dbReference>
<proteinExistence type="predicted"/>
<keyword evidence="3" id="KW-1185">Reference proteome</keyword>
<dbReference type="AlphaFoldDB" id="A0A9Q1ECU7"/>
<feature type="compositionally biased region" description="Basic and acidic residues" evidence="1">
    <location>
        <begin position="23"/>
        <end position="51"/>
    </location>
</feature>
<comment type="caution">
    <text evidence="2">The sequence shown here is derived from an EMBL/GenBank/DDBJ whole genome shotgun (WGS) entry which is preliminary data.</text>
</comment>
<evidence type="ECO:0000313" key="3">
    <source>
        <dbReference type="Proteomes" id="UP001152622"/>
    </source>
</evidence>
<evidence type="ECO:0000256" key="1">
    <source>
        <dbReference type="SAM" id="MobiDB-lite"/>
    </source>
</evidence>
<feature type="region of interest" description="Disordered" evidence="1">
    <location>
        <begin position="1"/>
        <end position="66"/>
    </location>
</feature>
<organism evidence="2 3">
    <name type="scientific">Synaphobranchus kaupii</name>
    <name type="common">Kaup's arrowtooth eel</name>
    <dbReference type="NCBI Taxonomy" id="118154"/>
    <lineage>
        <taxon>Eukaryota</taxon>
        <taxon>Metazoa</taxon>
        <taxon>Chordata</taxon>
        <taxon>Craniata</taxon>
        <taxon>Vertebrata</taxon>
        <taxon>Euteleostomi</taxon>
        <taxon>Actinopterygii</taxon>
        <taxon>Neopterygii</taxon>
        <taxon>Teleostei</taxon>
        <taxon>Anguilliformes</taxon>
        <taxon>Synaphobranchidae</taxon>
        <taxon>Synaphobranchus</taxon>
    </lineage>
</organism>
<reference evidence="2" key="1">
    <citation type="journal article" date="2023" name="Science">
        <title>Genome structures resolve the early diversification of teleost fishes.</title>
        <authorList>
            <person name="Parey E."/>
            <person name="Louis A."/>
            <person name="Montfort J."/>
            <person name="Bouchez O."/>
            <person name="Roques C."/>
            <person name="Iampietro C."/>
            <person name="Lluch J."/>
            <person name="Castinel A."/>
            <person name="Donnadieu C."/>
            <person name="Desvignes T."/>
            <person name="Floi Bucao C."/>
            <person name="Jouanno E."/>
            <person name="Wen M."/>
            <person name="Mejri S."/>
            <person name="Dirks R."/>
            <person name="Jansen H."/>
            <person name="Henkel C."/>
            <person name="Chen W.J."/>
            <person name="Zahm M."/>
            <person name="Cabau C."/>
            <person name="Klopp C."/>
            <person name="Thompson A.W."/>
            <person name="Robinson-Rechavi M."/>
            <person name="Braasch I."/>
            <person name="Lecointre G."/>
            <person name="Bobe J."/>
            <person name="Postlethwait J.H."/>
            <person name="Berthelot C."/>
            <person name="Roest Crollius H."/>
            <person name="Guiguen Y."/>
        </authorList>
    </citation>
    <scope>NUCLEOTIDE SEQUENCE</scope>
    <source>
        <strain evidence="2">WJC10195</strain>
    </source>
</reference>
<protein>
    <submittedName>
        <fullName evidence="2">Uncharacterized protein</fullName>
    </submittedName>
</protein>
<evidence type="ECO:0000313" key="2">
    <source>
        <dbReference type="EMBL" id="KAJ8336468.1"/>
    </source>
</evidence>
<dbReference type="Proteomes" id="UP001152622">
    <property type="component" value="Chromosome 19"/>
</dbReference>
<sequence>MVGWGRGLRQVARVEGETSGGRDQQRQRDQRQERPGAGETTSARRDQERGRPAAGETSIGETRLTT</sequence>
<gene>
    <name evidence="2" type="ORF">SKAU_G00376880</name>
</gene>
<name>A0A9Q1ECU7_SYNKA</name>